<keyword evidence="2" id="KW-1185">Reference proteome</keyword>
<proteinExistence type="predicted"/>
<organism evidence="1 2">
    <name type="scientific">Pseudomethylobacillus aquaticus</name>
    <dbReference type="NCBI Taxonomy" id="2676064"/>
    <lineage>
        <taxon>Bacteria</taxon>
        <taxon>Pseudomonadati</taxon>
        <taxon>Pseudomonadota</taxon>
        <taxon>Betaproteobacteria</taxon>
        <taxon>Nitrosomonadales</taxon>
        <taxon>Methylophilaceae</taxon>
        <taxon>Pseudomethylobacillus</taxon>
    </lineage>
</organism>
<dbReference type="Proteomes" id="UP000275137">
    <property type="component" value="Unassembled WGS sequence"/>
</dbReference>
<gene>
    <name evidence="1" type="ORF">ED236_12245</name>
</gene>
<dbReference type="AlphaFoldDB" id="A0A3N0UTC1"/>
<comment type="caution">
    <text evidence="1">The sequence shown here is derived from an EMBL/GenBank/DDBJ whole genome shotgun (WGS) entry which is preliminary data.</text>
</comment>
<evidence type="ECO:0000313" key="2">
    <source>
        <dbReference type="Proteomes" id="UP000275137"/>
    </source>
</evidence>
<reference evidence="1 2" key="1">
    <citation type="submission" date="2018-10" db="EMBL/GenBank/DDBJ databases">
        <authorList>
            <person name="Chen W.-M."/>
        </authorList>
    </citation>
    <scope>NUCLEOTIDE SEQUENCE [LARGE SCALE GENOMIC DNA]</scope>
    <source>
        <strain evidence="1 2">H-5</strain>
    </source>
</reference>
<protein>
    <submittedName>
        <fullName evidence="1">Uncharacterized protein</fullName>
    </submittedName>
</protein>
<evidence type="ECO:0000313" key="1">
    <source>
        <dbReference type="EMBL" id="ROH83777.1"/>
    </source>
</evidence>
<sequence>MCALKKISEAEVASSDGFVVKYGRDTLTYSEGTRYVLIPIEHLGAPYEMSVSLNSIDKWMVKGRPAEDVGPLELDVIQSRVEECLTFLHRNFSVVR</sequence>
<dbReference type="EMBL" id="RJVP01000012">
    <property type="protein sequence ID" value="ROH83777.1"/>
    <property type="molecule type" value="Genomic_DNA"/>
</dbReference>
<name>A0A3N0UTC1_9PROT</name>
<accession>A0A3N0UTC1</accession>